<dbReference type="InterPro" id="IPR018371">
    <property type="entry name" value="Chitin-binding_1_CS"/>
</dbReference>
<name>A0A1Y1VVX1_9FUNG</name>
<dbReference type="PROSITE" id="PS51892">
    <property type="entry name" value="SUBTILASE"/>
    <property type="match status" value="1"/>
</dbReference>
<dbReference type="InterPro" id="IPR015500">
    <property type="entry name" value="Peptidase_S8_subtilisin-rel"/>
</dbReference>
<keyword evidence="6" id="KW-1015">Disulfide bond</keyword>
<feature type="domain" description="Chitin-binding type-1" evidence="9">
    <location>
        <begin position="984"/>
        <end position="1026"/>
    </location>
</feature>
<dbReference type="GO" id="GO:0006508">
    <property type="term" value="P:proteolysis"/>
    <property type="evidence" value="ECO:0007669"/>
    <property type="project" value="UniProtKB-KW"/>
</dbReference>
<dbReference type="Pfam" id="PF00082">
    <property type="entry name" value="Peptidase_S8"/>
    <property type="match status" value="1"/>
</dbReference>
<dbReference type="CDD" id="cd00161">
    <property type="entry name" value="beta-trefoil_Ricin-like"/>
    <property type="match status" value="1"/>
</dbReference>
<dbReference type="PROSITE" id="PS00138">
    <property type="entry name" value="SUBTILASE_SER"/>
    <property type="match status" value="1"/>
</dbReference>
<dbReference type="SUPFAM" id="SSF57016">
    <property type="entry name" value="Plant lectins/antimicrobial peptides"/>
    <property type="match status" value="1"/>
</dbReference>
<evidence type="ECO:0000256" key="8">
    <source>
        <dbReference type="SAM" id="SignalP"/>
    </source>
</evidence>
<evidence type="ECO:0000256" key="2">
    <source>
        <dbReference type="ARBA" id="ARBA00022669"/>
    </source>
</evidence>
<feature type="disulfide bond" evidence="6">
    <location>
        <begin position="996"/>
        <end position="1008"/>
    </location>
</feature>
<evidence type="ECO:0000256" key="5">
    <source>
        <dbReference type="ARBA" id="ARBA00022825"/>
    </source>
</evidence>
<keyword evidence="11" id="KW-1185">Reference proteome</keyword>
<evidence type="ECO:0000256" key="1">
    <source>
        <dbReference type="ARBA" id="ARBA00011073"/>
    </source>
</evidence>
<feature type="active site" description="Charge relay system" evidence="7">
    <location>
        <position position="375"/>
    </location>
</feature>
<dbReference type="InterPro" id="IPR001002">
    <property type="entry name" value="Chitin-bd_1"/>
</dbReference>
<feature type="disulfide bond" evidence="6">
    <location>
        <begin position="987"/>
        <end position="1002"/>
    </location>
</feature>
<comment type="caution">
    <text evidence="6">Lacks conserved residue(s) required for the propagation of feature annotation.</text>
</comment>
<dbReference type="PROSITE" id="PS50231">
    <property type="entry name" value="RICIN_B_LECTIN"/>
    <property type="match status" value="1"/>
</dbReference>
<dbReference type="SUPFAM" id="SSF52743">
    <property type="entry name" value="Subtilisin-like"/>
    <property type="match status" value="1"/>
</dbReference>
<dbReference type="STRING" id="1754192.A0A1Y1VVX1"/>
<dbReference type="Gene3D" id="3.40.50.200">
    <property type="entry name" value="Peptidase S8/S53 domain"/>
    <property type="match status" value="1"/>
</dbReference>
<feature type="signal peptide" evidence="8">
    <location>
        <begin position="1"/>
        <end position="22"/>
    </location>
</feature>
<feature type="chain" id="PRO_5012237382" evidence="8">
    <location>
        <begin position="23"/>
        <end position="1026"/>
    </location>
</feature>
<dbReference type="InterPro" id="IPR036861">
    <property type="entry name" value="Endochitinase-like_sf"/>
</dbReference>
<dbReference type="AlphaFoldDB" id="A0A1Y1VVX1"/>
<dbReference type="InterPro" id="IPR000209">
    <property type="entry name" value="Peptidase_S8/S53_dom"/>
</dbReference>
<organism evidence="10 11">
    <name type="scientific">Anaeromyces robustus</name>
    <dbReference type="NCBI Taxonomy" id="1754192"/>
    <lineage>
        <taxon>Eukaryota</taxon>
        <taxon>Fungi</taxon>
        <taxon>Fungi incertae sedis</taxon>
        <taxon>Chytridiomycota</taxon>
        <taxon>Chytridiomycota incertae sedis</taxon>
        <taxon>Neocallimastigomycetes</taxon>
        <taxon>Neocallimastigales</taxon>
        <taxon>Neocallimastigaceae</taxon>
        <taxon>Anaeromyces</taxon>
    </lineage>
</organism>
<dbReference type="InterPro" id="IPR050131">
    <property type="entry name" value="Peptidase_S8_subtilisin-like"/>
</dbReference>
<evidence type="ECO:0000256" key="3">
    <source>
        <dbReference type="ARBA" id="ARBA00022670"/>
    </source>
</evidence>
<dbReference type="GO" id="GO:0004252">
    <property type="term" value="F:serine-type endopeptidase activity"/>
    <property type="evidence" value="ECO:0007669"/>
    <property type="project" value="UniProtKB-UniRule"/>
</dbReference>
<comment type="caution">
    <text evidence="10">The sequence shown here is derived from an EMBL/GenBank/DDBJ whole genome shotgun (WGS) entry which is preliminary data.</text>
</comment>
<dbReference type="Proteomes" id="UP000193944">
    <property type="component" value="Unassembled WGS sequence"/>
</dbReference>
<dbReference type="OrthoDB" id="19448at2759"/>
<keyword evidence="2 6" id="KW-0147">Chitin-binding</keyword>
<evidence type="ECO:0000256" key="7">
    <source>
        <dbReference type="PROSITE-ProRule" id="PRU01240"/>
    </source>
</evidence>
<dbReference type="PANTHER" id="PTHR43806:SF11">
    <property type="entry name" value="CEREVISIN-RELATED"/>
    <property type="match status" value="1"/>
</dbReference>
<gene>
    <name evidence="10" type="ORF">BCR32DRAFT_330427</name>
</gene>
<sequence>MNNKNILFLLIAILNCISLINAENVRYIVAIRRKKSDKVYDHESEEIQEKIDELVNDRMNDIYEIIEDNKDSYILENGKMDKNLDELEELNQLRKRSEKQTKLIFHNRNRNRLRNKKESDIIKRSLEWSNSTIEYIPFESDLVYHICPISNYYAINVYLSDETVEKVCNLSNVLYCEKDETIEIEHEVQDEITNINENEEINENEDIYENEEIDENEDINENESENKNKCKIKNKVVIKRINKNKSKSKSKSKSKRGNVSSSSTYYDINAIKKETKWSSVSVQSVPFTPNHLSILSQSPFVDPNKPYDNNFYYPSTAGKDIDIYFIDGGLTTNHEDFDTKERTITCDAMIADGIIHYTNAKEKANCILIENNLKHGNMVASVAGGKIHGVAKKANLHVIANDYKYSSFVAAVDYIMTNSKPEKTVISISIGRASYSQSEDEKLADLVREGYITFISASNENKDCCQGKNSEDFMAYPGYRKGIIVASAQSDYLYGDGYYRGITSNYGECVGIFGPRNVVCADPANGYNAVRNSSGTSCATPVVAGVAALIMAERSGTKFNLELMRKTLIDMSIKDAIHYIGSNNTPNRFINNGKLSIYQQSQKTSIKCGRNAKCTKGCCAKDGYCYTYENAPLDVCFIENGCQSNAGSCTSAQLVIEACEAELEKYQVCFNEISENIDAEKRAVRCKNLKNAQCMDLHRKLVNGVSVCNVAKKYKTFDLIKDFNKEKYYSMLDLCENNNYLSYKKECKAEIENYKECLYNEETINFNNKSSFNTNIGRCLDLKSEKCSALYNTKNAVKKLLPSCYFMNRYHGEDLLKQYLNTNILSNVSQSKEVYANYLQFCDKNPDVYQTVWIYNKNIDKCINSDIENGYRPTIGVCQNKSFSQWKISVAAEGYVKSVHNGLCLNLCNVNTGTVVMGECNKNAVIKNISNSYNKASITSDVYQNKCLGSYNLNNLKEIRLHFNTCNQESYDQQWEIRTTNPGEMRCGKDYNNRLCPYSQCCSKYGSCGLADTYCGAGCQSGLCNK</sequence>
<reference evidence="10 11" key="1">
    <citation type="submission" date="2016-08" db="EMBL/GenBank/DDBJ databases">
        <title>A Parts List for Fungal Cellulosomes Revealed by Comparative Genomics.</title>
        <authorList>
            <consortium name="DOE Joint Genome Institute"/>
            <person name="Haitjema C.H."/>
            <person name="Gilmore S.P."/>
            <person name="Henske J.K."/>
            <person name="Solomon K.V."/>
            <person name="De Groot R."/>
            <person name="Kuo A."/>
            <person name="Mondo S.J."/>
            <person name="Salamov A.A."/>
            <person name="Labutti K."/>
            <person name="Zhao Z."/>
            <person name="Chiniquy J."/>
            <person name="Barry K."/>
            <person name="Brewer H.M."/>
            <person name="Purvine S.O."/>
            <person name="Wright A.T."/>
            <person name="Boxma B."/>
            <person name="Van Alen T."/>
            <person name="Hackstein J.H."/>
            <person name="Baker S.E."/>
            <person name="Grigoriev I.V."/>
            <person name="O'Malley M.A."/>
        </authorList>
    </citation>
    <scope>NUCLEOTIDE SEQUENCE [LARGE SCALE GENOMIC DNA]</scope>
    <source>
        <strain evidence="10 11">S4</strain>
    </source>
</reference>
<dbReference type="GO" id="GO:0005615">
    <property type="term" value="C:extracellular space"/>
    <property type="evidence" value="ECO:0007669"/>
    <property type="project" value="TreeGrafter"/>
</dbReference>
<keyword evidence="3 7" id="KW-0645">Protease</keyword>
<proteinExistence type="inferred from homology"/>
<dbReference type="InterPro" id="IPR036852">
    <property type="entry name" value="Peptidase_S8/S53_dom_sf"/>
</dbReference>
<dbReference type="PANTHER" id="PTHR43806">
    <property type="entry name" value="PEPTIDASE S8"/>
    <property type="match status" value="1"/>
</dbReference>
<accession>A0A1Y1VVX1</accession>
<feature type="active site" description="Charge relay system" evidence="7">
    <location>
        <position position="537"/>
    </location>
</feature>
<dbReference type="PROSITE" id="PS00026">
    <property type="entry name" value="CHIT_BIND_I_1"/>
    <property type="match status" value="1"/>
</dbReference>
<dbReference type="SUPFAM" id="SSF50370">
    <property type="entry name" value="Ricin B-like lectins"/>
    <property type="match status" value="1"/>
</dbReference>
<dbReference type="Gene3D" id="3.30.60.10">
    <property type="entry name" value="Endochitinase-like"/>
    <property type="match status" value="1"/>
</dbReference>
<keyword evidence="4 7" id="KW-0378">Hydrolase</keyword>
<dbReference type="EMBL" id="MCFG01000476">
    <property type="protein sequence ID" value="ORX65136.1"/>
    <property type="molecule type" value="Genomic_DNA"/>
</dbReference>
<protein>
    <submittedName>
        <fullName evidence="10">Subtilisin-like protein</fullName>
    </submittedName>
</protein>
<evidence type="ECO:0000256" key="4">
    <source>
        <dbReference type="ARBA" id="ARBA00022801"/>
    </source>
</evidence>
<evidence type="ECO:0000256" key="6">
    <source>
        <dbReference type="PROSITE-ProRule" id="PRU00261"/>
    </source>
</evidence>
<feature type="active site" description="Charge relay system" evidence="7">
    <location>
        <position position="327"/>
    </location>
</feature>
<evidence type="ECO:0000313" key="11">
    <source>
        <dbReference type="Proteomes" id="UP000193944"/>
    </source>
</evidence>
<evidence type="ECO:0000313" key="10">
    <source>
        <dbReference type="EMBL" id="ORX65136.1"/>
    </source>
</evidence>
<dbReference type="PROSITE" id="PS50941">
    <property type="entry name" value="CHIT_BIND_I_2"/>
    <property type="match status" value="1"/>
</dbReference>
<dbReference type="Pfam" id="PF00187">
    <property type="entry name" value="Chitin_bind_1"/>
    <property type="match status" value="1"/>
</dbReference>
<reference evidence="10 11" key="2">
    <citation type="submission" date="2016-08" db="EMBL/GenBank/DDBJ databases">
        <title>Pervasive Adenine N6-methylation of Active Genes in Fungi.</title>
        <authorList>
            <consortium name="DOE Joint Genome Institute"/>
            <person name="Mondo S.J."/>
            <person name="Dannebaum R.O."/>
            <person name="Kuo R.C."/>
            <person name="Labutti K."/>
            <person name="Haridas S."/>
            <person name="Kuo A."/>
            <person name="Salamov A."/>
            <person name="Ahrendt S.R."/>
            <person name="Lipzen A."/>
            <person name="Sullivan W."/>
            <person name="Andreopoulos W.B."/>
            <person name="Clum A."/>
            <person name="Lindquist E."/>
            <person name="Daum C."/>
            <person name="Ramamoorthy G.K."/>
            <person name="Gryganskyi A."/>
            <person name="Culley D."/>
            <person name="Magnuson J.K."/>
            <person name="James T.Y."/>
            <person name="O'Malley M.A."/>
            <person name="Stajich J.E."/>
            <person name="Spatafora J.W."/>
            <person name="Visel A."/>
            <person name="Grigoriev I.V."/>
        </authorList>
    </citation>
    <scope>NUCLEOTIDE SEQUENCE [LARGE SCALE GENOMIC DNA]</scope>
    <source>
        <strain evidence="10 11">S4</strain>
    </source>
</reference>
<dbReference type="GO" id="GO:0008061">
    <property type="term" value="F:chitin binding"/>
    <property type="evidence" value="ECO:0007669"/>
    <property type="project" value="UniProtKB-UniRule"/>
</dbReference>
<evidence type="ECO:0000259" key="9">
    <source>
        <dbReference type="PROSITE" id="PS50941"/>
    </source>
</evidence>
<dbReference type="CDD" id="cd00035">
    <property type="entry name" value="ChtBD1"/>
    <property type="match status" value="1"/>
</dbReference>
<comment type="similarity">
    <text evidence="1 7">Belongs to the peptidase S8 family.</text>
</comment>
<dbReference type="SMART" id="SM00270">
    <property type="entry name" value="ChtBD1"/>
    <property type="match status" value="1"/>
</dbReference>
<keyword evidence="5 7" id="KW-0720">Serine protease</keyword>
<dbReference type="InterPro" id="IPR023828">
    <property type="entry name" value="Peptidase_S8_Ser-AS"/>
</dbReference>
<feature type="disulfide bond" evidence="6">
    <location>
        <begin position="1001"/>
        <end position="1015"/>
    </location>
</feature>
<keyword evidence="8" id="KW-0732">Signal</keyword>
<dbReference type="PRINTS" id="PR00723">
    <property type="entry name" value="SUBTILISIN"/>
</dbReference>
<dbReference type="InterPro" id="IPR035992">
    <property type="entry name" value="Ricin_B-like_lectins"/>
</dbReference>